<reference evidence="4" key="2">
    <citation type="submission" date="2017-02" db="UniProtKB">
        <authorList>
            <consortium name="WormBaseParasite"/>
        </authorList>
    </citation>
    <scope>IDENTIFICATION</scope>
</reference>
<sequence>IFFYLSFTKICCSTAPSAACSPTSNDVTHSLFNNLCLSLITKSSIFNDLFAQFKLAESVQAVQQRIQMRYNASFEVIVSESDFVVITYYSGPRRCKFETDRYFVALYQTPVQVKVSDTKSHNRRGGVELNFFKLLVLFVRLCLLTFFLFSTIYLMLQTNSLWPVSIETIP</sequence>
<proteinExistence type="predicted"/>
<keyword evidence="1" id="KW-0812">Transmembrane</keyword>
<dbReference type="Proteomes" id="UP000035642">
    <property type="component" value="Unassembled WGS sequence"/>
</dbReference>
<feature type="transmembrane region" description="Helical" evidence="1">
    <location>
        <begin position="131"/>
        <end position="156"/>
    </location>
</feature>
<evidence type="ECO:0000313" key="4">
    <source>
        <dbReference type="WBParaSite" id="ACAC_0000650801-mRNA-1"/>
    </source>
</evidence>
<feature type="domain" description="Ground-like" evidence="2">
    <location>
        <begin position="52"/>
        <end position="107"/>
    </location>
</feature>
<name>A0A0K0D8W3_ANGCA</name>
<dbReference type="AlphaFoldDB" id="A0A0K0D8W3"/>
<keyword evidence="3" id="KW-1185">Reference proteome</keyword>
<organism evidence="3 4">
    <name type="scientific">Angiostrongylus cantonensis</name>
    <name type="common">Rat lungworm</name>
    <dbReference type="NCBI Taxonomy" id="6313"/>
    <lineage>
        <taxon>Eukaryota</taxon>
        <taxon>Metazoa</taxon>
        <taxon>Ecdysozoa</taxon>
        <taxon>Nematoda</taxon>
        <taxon>Chromadorea</taxon>
        <taxon>Rhabditida</taxon>
        <taxon>Rhabditina</taxon>
        <taxon>Rhabditomorpha</taxon>
        <taxon>Strongyloidea</taxon>
        <taxon>Metastrongylidae</taxon>
        <taxon>Angiostrongylus</taxon>
    </lineage>
</organism>
<dbReference type="InterPro" id="IPR007284">
    <property type="entry name" value="Ground-like_dom"/>
</dbReference>
<evidence type="ECO:0000259" key="2">
    <source>
        <dbReference type="Pfam" id="PF04155"/>
    </source>
</evidence>
<dbReference type="WBParaSite" id="ACAC_0000650801-mRNA-1">
    <property type="protein sequence ID" value="ACAC_0000650801-mRNA-1"/>
    <property type="gene ID" value="ACAC_0000650801"/>
</dbReference>
<dbReference type="Pfam" id="PF04155">
    <property type="entry name" value="Ground-like"/>
    <property type="match status" value="1"/>
</dbReference>
<protein>
    <submittedName>
        <fullName evidence="4">Ground-like domain-containing protein</fullName>
    </submittedName>
</protein>
<keyword evidence="1" id="KW-1133">Transmembrane helix</keyword>
<evidence type="ECO:0000256" key="1">
    <source>
        <dbReference type="SAM" id="Phobius"/>
    </source>
</evidence>
<evidence type="ECO:0000313" key="3">
    <source>
        <dbReference type="Proteomes" id="UP000035642"/>
    </source>
</evidence>
<keyword evidence="1" id="KW-0472">Membrane</keyword>
<reference evidence="3" key="1">
    <citation type="submission" date="2012-09" db="EMBL/GenBank/DDBJ databases">
        <authorList>
            <person name="Martin A.A."/>
        </authorList>
    </citation>
    <scope>NUCLEOTIDE SEQUENCE</scope>
</reference>
<accession>A0A0K0D8W3</accession>
<dbReference type="STRING" id="6313.A0A0K0D8W3"/>